<name>A0A6P8L6U6_DROMA</name>
<dbReference type="AlphaFoldDB" id="A0A6P8L6U6"/>
<feature type="transmembrane region" description="Helical" evidence="1">
    <location>
        <begin position="119"/>
        <end position="138"/>
    </location>
</feature>
<protein>
    <submittedName>
        <fullName evidence="3">Uncharacterized protein LOC117147940</fullName>
    </submittedName>
</protein>
<dbReference type="RefSeq" id="XP_033170976.1">
    <property type="nucleotide sequence ID" value="XM_033315085.1"/>
</dbReference>
<evidence type="ECO:0000313" key="3">
    <source>
        <dbReference type="RefSeq" id="XP_033170976.1"/>
    </source>
</evidence>
<keyword evidence="1" id="KW-0812">Transmembrane</keyword>
<sequence length="154" mass="17920">MPSRKVKLTSMQLKYMVLIMSHMCRGKFTKASQVMDMVSRSKHKFAPIHEAIMRKMVKLMIDPNYGKRRSRPLIETDNQRNLEEIGIARMETTPQTLDKEKMRPFHQHFQMVQPGPIEVITFGVLALYAVIFFLGILLKTDLFFEVSEILGHLP</sequence>
<evidence type="ECO:0000256" key="1">
    <source>
        <dbReference type="SAM" id="Phobius"/>
    </source>
</evidence>
<dbReference type="GeneID" id="117147940"/>
<evidence type="ECO:0000313" key="2">
    <source>
        <dbReference type="Proteomes" id="UP000515162"/>
    </source>
</evidence>
<reference evidence="3" key="1">
    <citation type="submission" date="2025-08" db="UniProtKB">
        <authorList>
            <consortium name="RefSeq"/>
        </authorList>
    </citation>
    <scope>IDENTIFICATION</scope>
    <source>
        <strain evidence="3">Mau12</strain>
        <tissue evidence="3">Whole Body</tissue>
    </source>
</reference>
<keyword evidence="1" id="KW-1133">Transmembrane helix</keyword>
<gene>
    <name evidence="3" type="primary">LOC117147940</name>
</gene>
<dbReference type="Proteomes" id="UP000515162">
    <property type="component" value="Chromosome X"/>
</dbReference>
<keyword evidence="1" id="KW-0472">Membrane</keyword>
<proteinExistence type="predicted"/>
<organism evidence="2 3">
    <name type="scientific">Drosophila mauritiana</name>
    <name type="common">Fruit fly</name>
    <dbReference type="NCBI Taxonomy" id="7226"/>
    <lineage>
        <taxon>Eukaryota</taxon>
        <taxon>Metazoa</taxon>
        <taxon>Ecdysozoa</taxon>
        <taxon>Arthropoda</taxon>
        <taxon>Hexapoda</taxon>
        <taxon>Insecta</taxon>
        <taxon>Pterygota</taxon>
        <taxon>Neoptera</taxon>
        <taxon>Endopterygota</taxon>
        <taxon>Diptera</taxon>
        <taxon>Brachycera</taxon>
        <taxon>Muscomorpha</taxon>
        <taxon>Ephydroidea</taxon>
        <taxon>Drosophilidae</taxon>
        <taxon>Drosophila</taxon>
        <taxon>Sophophora</taxon>
    </lineage>
</organism>
<accession>A0A6P8L6U6</accession>
<keyword evidence="2" id="KW-1185">Reference proteome</keyword>